<dbReference type="Proteomes" id="UP000728032">
    <property type="component" value="Unassembled WGS sequence"/>
</dbReference>
<evidence type="ECO:0000256" key="7">
    <source>
        <dbReference type="ARBA" id="ARBA00035398"/>
    </source>
</evidence>
<keyword evidence="3" id="KW-0689">Ribosomal protein</keyword>
<protein>
    <recommendedName>
        <fullName evidence="6">Large ribosomal subunit protein mL50</fullName>
    </recommendedName>
    <alternativeName>
        <fullName evidence="7">39S ribosomal protein L50, mitochondrial</fullName>
    </alternativeName>
</protein>
<evidence type="ECO:0000313" key="8">
    <source>
        <dbReference type="EMBL" id="CAD7665525.1"/>
    </source>
</evidence>
<keyword evidence="9" id="KW-1185">Reference proteome</keyword>
<dbReference type="PANTHER" id="PTHR31542:SF1">
    <property type="entry name" value="LARGE RIBOSOMAL SUBUNIT PROTEIN ML50"/>
    <property type="match status" value="1"/>
</dbReference>
<feature type="non-terminal residue" evidence="8">
    <location>
        <position position="1"/>
    </location>
</feature>
<name>A0A7R9MUL6_9ACAR</name>
<keyword evidence="4" id="KW-0496">Mitochondrion</keyword>
<dbReference type="EMBL" id="CAJPVJ010046883">
    <property type="protein sequence ID" value="CAG2182661.1"/>
    <property type="molecule type" value="Genomic_DNA"/>
</dbReference>
<evidence type="ECO:0000256" key="2">
    <source>
        <dbReference type="ARBA" id="ARBA00008860"/>
    </source>
</evidence>
<reference evidence="8" key="1">
    <citation type="submission" date="2020-11" db="EMBL/GenBank/DDBJ databases">
        <authorList>
            <person name="Tran Van P."/>
        </authorList>
    </citation>
    <scope>NUCLEOTIDE SEQUENCE</scope>
</reference>
<dbReference type="Pfam" id="PF10501">
    <property type="entry name" value="Ribosomal_L50"/>
    <property type="match status" value="1"/>
</dbReference>
<dbReference type="AlphaFoldDB" id="A0A7R9MUL6"/>
<evidence type="ECO:0000256" key="4">
    <source>
        <dbReference type="ARBA" id="ARBA00023128"/>
    </source>
</evidence>
<evidence type="ECO:0000256" key="5">
    <source>
        <dbReference type="ARBA" id="ARBA00023274"/>
    </source>
</evidence>
<sequence length="156" mass="17968">DSFCRETKPYDPPEDVQTVIEGVCREVIPNEVRSQKWFEVSLKDPNVKFKVLSKCAEVLDYSVPNSLLYLMHTVADAVKFYSTPIRGITSYDQLVQKSDNLPQNLHVIADPIRFNPETDTFFGGISAYPFNDQRVKGLRAKRKYPEIKGHFKWPDV</sequence>
<comment type="similarity">
    <text evidence="2">Belongs to the mitochondrion-specific ribosomal protein mL50 family.</text>
</comment>
<accession>A0A7R9MUL6</accession>
<organism evidence="8">
    <name type="scientific">Oppiella nova</name>
    <dbReference type="NCBI Taxonomy" id="334625"/>
    <lineage>
        <taxon>Eukaryota</taxon>
        <taxon>Metazoa</taxon>
        <taxon>Ecdysozoa</taxon>
        <taxon>Arthropoda</taxon>
        <taxon>Chelicerata</taxon>
        <taxon>Arachnida</taxon>
        <taxon>Acari</taxon>
        <taxon>Acariformes</taxon>
        <taxon>Sarcoptiformes</taxon>
        <taxon>Oribatida</taxon>
        <taxon>Brachypylina</taxon>
        <taxon>Oppioidea</taxon>
        <taxon>Oppiidae</taxon>
        <taxon>Oppiella</taxon>
    </lineage>
</organism>
<comment type="subcellular location">
    <subcellularLocation>
        <location evidence="1">Mitochondrion</location>
    </subcellularLocation>
</comment>
<evidence type="ECO:0000256" key="6">
    <source>
        <dbReference type="ARBA" id="ARBA00035183"/>
    </source>
</evidence>
<keyword evidence="5" id="KW-0687">Ribonucleoprotein</keyword>
<dbReference type="InterPro" id="IPR018305">
    <property type="entry name" value="Ribosomal_m50"/>
</dbReference>
<dbReference type="GO" id="GO:0005762">
    <property type="term" value="C:mitochondrial large ribosomal subunit"/>
    <property type="evidence" value="ECO:0007669"/>
    <property type="project" value="TreeGrafter"/>
</dbReference>
<evidence type="ECO:0000256" key="1">
    <source>
        <dbReference type="ARBA" id="ARBA00004173"/>
    </source>
</evidence>
<dbReference type="PANTHER" id="PTHR31542">
    <property type="entry name" value="39A RIBOSOMAL PROTEIN L50, MITOCHONDRIAL"/>
    <property type="match status" value="1"/>
</dbReference>
<dbReference type="EMBL" id="OC961708">
    <property type="protein sequence ID" value="CAD7665525.1"/>
    <property type="molecule type" value="Genomic_DNA"/>
</dbReference>
<evidence type="ECO:0000313" key="9">
    <source>
        <dbReference type="Proteomes" id="UP000728032"/>
    </source>
</evidence>
<dbReference type="OrthoDB" id="9939609at2759"/>
<gene>
    <name evidence="8" type="ORF">ONB1V03_LOCUS22082</name>
</gene>
<proteinExistence type="inferred from homology"/>
<evidence type="ECO:0000256" key="3">
    <source>
        <dbReference type="ARBA" id="ARBA00022980"/>
    </source>
</evidence>